<feature type="transmembrane region" description="Helical" evidence="5">
    <location>
        <begin position="84"/>
        <end position="102"/>
    </location>
</feature>
<dbReference type="GO" id="GO:0005886">
    <property type="term" value="C:plasma membrane"/>
    <property type="evidence" value="ECO:0007669"/>
    <property type="project" value="TreeGrafter"/>
</dbReference>
<sequence>MKKRWTAISILMIILILSNIAYADGNTQVKWAEYISNPYISSLLLTIGLVGLVIEILTPGFGIGGVISIIGFGLYFGGNSLAGNSNWFSLLLFVIGLILLVIEVTVPGFGLPGISGIILVSLGIILAMDSFAVALVSLSIAIIITSIVTVILIKMGFKSNALNKIVLDTENKDEKGYLSVDSMNQYVDKEGTSITELRPAGFIEIDGVKLDALSDGNFIPKNVTIKVSRVEGSKIFVRRG</sequence>
<evidence type="ECO:0000313" key="9">
    <source>
        <dbReference type="EMBL" id="MSU02893.1"/>
    </source>
</evidence>
<dbReference type="Proteomes" id="UP000469523">
    <property type="component" value="Unassembled WGS sequence"/>
</dbReference>
<evidence type="ECO:0000259" key="8">
    <source>
        <dbReference type="Pfam" id="PF24961"/>
    </source>
</evidence>
<gene>
    <name evidence="9" type="ORF">FYJ83_15630</name>
</gene>
<dbReference type="InterPro" id="IPR056739">
    <property type="entry name" value="NfeD_membrane"/>
</dbReference>
<reference evidence="9 10" key="1">
    <citation type="submission" date="2019-09" db="EMBL/GenBank/DDBJ databases">
        <title>In-depth cultivation of the pig gut microbiome towards novel bacterial diversity and tailored functional studies.</title>
        <authorList>
            <person name="Wylensek D."/>
            <person name="Hitch T.C.A."/>
            <person name="Clavel T."/>
        </authorList>
    </citation>
    <scope>NUCLEOTIDE SEQUENCE [LARGE SCALE GENOMIC DNA]</scope>
    <source>
        <strain evidence="9 10">WCA3-693-APC-4?</strain>
    </source>
</reference>
<feature type="signal peptide" evidence="6">
    <location>
        <begin position="1"/>
        <end position="23"/>
    </location>
</feature>
<evidence type="ECO:0000256" key="6">
    <source>
        <dbReference type="SAM" id="SignalP"/>
    </source>
</evidence>
<accession>A0A6N7XZK1</accession>
<dbReference type="InterPro" id="IPR002810">
    <property type="entry name" value="NfeD-like_C"/>
</dbReference>
<organism evidence="9 10">
    <name type="scientific">Tissierella pigra</name>
    <dbReference type="NCBI Taxonomy" id="2607614"/>
    <lineage>
        <taxon>Bacteria</taxon>
        <taxon>Bacillati</taxon>
        <taxon>Bacillota</taxon>
        <taxon>Tissierellia</taxon>
        <taxon>Tissierellales</taxon>
        <taxon>Tissierellaceae</taxon>
        <taxon>Tissierella</taxon>
    </lineage>
</organism>
<feature type="transmembrane region" description="Helical" evidence="5">
    <location>
        <begin position="39"/>
        <end position="54"/>
    </location>
</feature>
<dbReference type="RefSeq" id="WP_154442156.1">
    <property type="nucleotide sequence ID" value="NZ_JAHLPJ010000001.1"/>
</dbReference>
<feature type="domain" description="NfeD integral membrane" evidence="8">
    <location>
        <begin position="39"/>
        <end position="154"/>
    </location>
</feature>
<dbReference type="Pfam" id="PF24961">
    <property type="entry name" value="NfeD_membrane"/>
    <property type="match status" value="1"/>
</dbReference>
<evidence type="ECO:0000256" key="3">
    <source>
        <dbReference type="ARBA" id="ARBA00022989"/>
    </source>
</evidence>
<dbReference type="Gene3D" id="2.40.50.140">
    <property type="entry name" value="Nucleic acid-binding proteins"/>
    <property type="match status" value="1"/>
</dbReference>
<keyword evidence="10" id="KW-1185">Reference proteome</keyword>
<protein>
    <submittedName>
        <fullName evidence="9">Nodulation protein NfeD</fullName>
    </submittedName>
</protein>
<feature type="transmembrane region" description="Helical" evidence="5">
    <location>
        <begin position="134"/>
        <end position="153"/>
    </location>
</feature>
<name>A0A6N7XZK1_9FIRM</name>
<evidence type="ECO:0000313" key="10">
    <source>
        <dbReference type="Proteomes" id="UP000469523"/>
    </source>
</evidence>
<keyword evidence="6" id="KW-0732">Signal</keyword>
<feature type="chain" id="PRO_5026836541" evidence="6">
    <location>
        <begin position="24"/>
        <end position="240"/>
    </location>
</feature>
<dbReference type="Pfam" id="PF01957">
    <property type="entry name" value="NfeD"/>
    <property type="match status" value="1"/>
</dbReference>
<dbReference type="EMBL" id="VUNQ01000047">
    <property type="protein sequence ID" value="MSU02893.1"/>
    <property type="molecule type" value="Genomic_DNA"/>
</dbReference>
<comment type="caution">
    <text evidence="9">The sequence shown here is derived from an EMBL/GenBank/DDBJ whole genome shotgun (WGS) entry which is preliminary data.</text>
</comment>
<evidence type="ECO:0000259" key="7">
    <source>
        <dbReference type="Pfam" id="PF01957"/>
    </source>
</evidence>
<feature type="domain" description="NfeD-like C-terminal" evidence="7">
    <location>
        <begin position="184"/>
        <end position="239"/>
    </location>
</feature>
<feature type="transmembrane region" description="Helical" evidence="5">
    <location>
        <begin position="61"/>
        <end position="78"/>
    </location>
</feature>
<dbReference type="PANTHER" id="PTHR33507">
    <property type="entry name" value="INNER MEMBRANE PROTEIN YBBJ"/>
    <property type="match status" value="1"/>
</dbReference>
<keyword evidence="3 5" id="KW-1133">Transmembrane helix</keyword>
<proteinExistence type="predicted"/>
<evidence type="ECO:0000256" key="4">
    <source>
        <dbReference type="ARBA" id="ARBA00023136"/>
    </source>
</evidence>
<dbReference type="PANTHER" id="PTHR33507:SF3">
    <property type="entry name" value="INNER MEMBRANE PROTEIN YBBJ"/>
    <property type="match status" value="1"/>
</dbReference>
<dbReference type="InterPro" id="IPR012340">
    <property type="entry name" value="NA-bd_OB-fold"/>
</dbReference>
<keyword evidence="2 5" id="KW-0812">Transmembrane</keyword>
<evidence type="ECO:0000256" key="2">
    <source>
        <dbReference type="ARBA" id="ARBA00022692"/>
    </source>
</evidence>
<dbReference type="InterPro" id="IPR052165">
    <property type="entry name" value="Membrane_assoc_protease"/>
</dbReference>
<keyword evidence="4 5" id="KW-0472">Membrane</keyword>
<evidence type="ECO:0000256" key="1">
    <source>
        <dbReference type="ARBA" id="ARBA00004141"/>
    </source>
</evidence>
<dbReference type="AlphaFoldDB" id="A0A6N7XZK1"/>
<evidence type="ECO:0000256" key="5">
    <source>
        <dbReference type="SAM" id="Phobius"/>
    </source>
</evidence>
<comment type="subcellular location">
    <subcellularLocation>
        <location evidence="1">Membrane</location>
        <topology evidence="1">Multi-pass membrane protein</topology>
    </subcellularLocation>
</comment>